<dbReference type="SUPFAM" id="SSF52283">
    <property type="entry name" value="Formate/glycerate dehydrogenase catalytic domain-like"/>
    <property type="match status" value="1"/>
</dbReference>
<evidence type="ECO:0000256" key="5">
    <source>
        <dbReference type="ARBA" id="ARBA00038791"/>
    </source>
</evidence>
<accession>A0ABQ9WF16</accession>
<keyword evidence="3" id="KW-0554">One-carbon metabolism</keyword>
<dbReference type="InterPro" id="IPR042172">
    <property type="entry name" value="Adenosylhomocyst_ase-like_sf"/>
</dbReference>
<sequence length="154" mass="17093">MANGILKVPAININDSITKSKISQPLAHIIITETDPVSALQAPMEGYEVTTMDEHHLEQMKDDVIVCNTGCFDMEISVNKNVAEKVNIKPQVDQYWLKNGRHINLLAEGWLVSLGYVMGCPSFMFLPKKLDDTVAEAPLGKLNVKLTKLTEKQA</sequence>
<organism evidence="9 10">
    <name type="scientific">Saguinus oedipus</name>
    <name type="common">Cotton-top tamarin</name>
    <name type="synonym">Oedipomidas oedipus</name>
    <dbReference type="NCBI Taxonomy" id="9490"/>
    <lineage>
        <taxon>Eukaryota</taxon>
        <taxon>Metazoa</taxon>
        <taxon>Chordata</taxon>
        <taxon>Craniata</taxon>
        <taxon>Vertebrata</taxon>
        <taxon>Euteleostomi</taxon>
        <taxon>Mammalia</taxon>
        <taxon>Eutheria</taxon>
        <taxon>Euarchontoglires</taxon>
        <taxon>Primates</taxon>
        <taxon>Haplorrhini</taxon>
        <taxon>Platyrrhini</taxon>
        <taxon>Cebidae</taxon>
        <taxon>Callitrichinae</taxon>
        <taxon>Saguinus</taxon>
    </lineage>
</organism>
<comment type="cofactor">
    <cofactor evidence="1">
        <name>NAD(+)</name>
        <dbReference type="ChEBI" id="CHEBI:57540"/>
    </cofactor>
</comment>
<evidence type="ECO:0000313" key="9">
    <source>
        <dbReference type="EMBL" id="KAK2120238.1"/>
    </source>
</evidence>
<reference evidence="9 10" key="1">
    <citation type="submission" date="2023-05" db="EMBL/GenBank/DDBJ databases">
        <title>B98-5 Cell Line De Novo Hybrid Assembly: An Optical Mapping Approach.</title>
        <authorList>
            <person name="Kananen K."/>
            <person name="Auerbach J.A."/>
            <person name="Kautto E."/>
            <person name="Blachly J.S."/>
        </authorList>
    </citation>
    <scope>NUCLEOTIDE SEQUENCE [LARGE SCALE GENOMIC DNA]</scope>
    <source>
        <strain evidence="9">B95-8</strain>
        <tissue evidence="9">Cell line</tissue>
    </source>
</reference>
<proteinExistence type="inferred from homology"/>
<comment type="function">
    <text evidence="6">Catalyzes the hydrolysis of S-adenosyl-L-homocysteine to form adenosine and homocysteine. Binds copper ions.</text>
</comment>
<dbReference type="EMBL" id="JASSZA010000001">
    <property type="protein sequence ID" value="KAK2120238.1"/>
    <property type="molecule type" value="Genomic_DNA"/>
</dbReference>
<dbReference type="Gene3D" id="3.40.50.720">
    <property type="entry name" value="NAD(P)-binding Rossmann-like Domain"/>
    <property type="match status" value="1"/>
</dbReference>
<dbReference type="InterPro" id="IPR000043">
    <property type="entry name" value="Adenosylhomocysteinase-like"/>
</dbReference>
<comment type="caution">
    <text evidence="9">The sequence shown here is derived from an EMBL/GenBank/DDBJ whole genome shotgun (WGS) entry which is preliminary data.</text>
</comment>
<evidence type="ECO:0000313" key="10">
    <source>
        <dbReference type="Proteomes" id="UP001266305"/>
    </source>
</evidence>
<evidence type="ECO:0000256" key="3">
    <source>
        <dbReference type="ARBA" id="ARBA00022563"/>
    </source>
</evidence>
<dbReference type="PANTHER" id="PTHR23420">
    <property type="entry name" value="ADENOSYLHOMOCYSTEINASE"/>
    <property type="match status" value="1"/>
</dbReference>
<dbReference type="SUPFAM" id="SSF51735">
    <property type="entry name" value="NAD(P)-binding Rossmann-fold domains"/>
    <property type="match status" value="1"/>
</dbReference>
<evidence type="ECO:0000256" key="2">
    <source>
        <dbReference type="ARBA" id="ARBA00007122"/>
    </source>
</evidence>
<evidence type="ECO:0000259" key="8">
    <source>
        <dbReference type="SMART" id="SM00997"/>
    </source>
</evidence>
<evidence type="ECO:0000256" key="4">
    <source>
        <dbReference type="ARBA" id="ARBA00023027"/>
    </source>
</evidence>
<evidence type="ECO:0000256" key="7">
    <source>
        <dbReference type="ARBA" id="ARBA00047800"/>
    </source>
</evidence>
<comment type="subunit">
    <text evidence="5">Homotetramer. Interaction with AHCYL1.</text>
</comment>
<dbReference type="Pfam" id="PF00670">
    <property type="entry name" value="AdoHcyase_NAD"/>
    <property type="match status" value="2"/>
</dbReference>
<dbReference type="SMART" id="SM00997">
    <property type="entry name" value="AdoHcyase_NAD"/>
    <property type="match status" value="1"/>
</dbReference>
<keyword evidence="10" id="KW-1185">Reference proteome</keyword>
<comment type="similarity">
    <text evidence="2">Belongs to the adenosylhomocysteinase family.</text>
</comment>
<evidence type="ECO:0000256" key="6">
    <source>
        <dbReference type="ARBA" id="ARBA00045926"/>
    </source>
</evidence>
<dbReference type="PANTHER" id="PTHR23420:SF0">
    <property type="entry name" value="ADENOSYLHOMOCYSTEINASE"/>
    <property type="match status" value="1"/>
</dbReference>
<protein>
    <recommendedName>
        <fullName evidence="8">S-adenosyl-L-homocysteine hydrolase NAD binding domain-containing protein</fullName>
    </recommendedName>
</protein>
<dbReference type="Gene3D" id="3.40.50.1480">
    <property type="entry name" value="Adenosylhomocysteinase-like"/>
    <property type="match status" value="1"/>
</dbReference>
<comment type="catalytic activity">
    <reaction evidence="7">
        <text>S-adenosyl-L-homocysteine + H2O = L-homocysteine + adenosine</text>
        <dbReference type="Rhea" id="RHEA:21708"/>
        <dbReference type="ChEBI" id="CHEBI:15377"/>
        <dbReference type="ChEBI" id="CHEBI:16335"/>
        <dbReference type="ChEBI" id="CHEBI:57856"/>
        <dbReference type="ChEBI" id="CHEBI:58199"/>
        <dbReference type="EC" id="3.13.2.1"/>
    </reaction>
    <physiologicalReaction direction="left-to-right" evidence="7">
        <dbReference type="Rhea" id="RHEA:21709"/>
    </physiologicalReaction>
</comment>
<dbReference type="InterPro" id="IPR036291">
    <property type="entry name" value="NAD(P)-bd_dom_sf"/>
</dbReference>
<name>A0ABQ9WF16_SAGOE</name>
<keyword evidence="4" id="KW-0520">NAD</keyword>
<evidence type="ECO:0000256" key="1">
    <source>
        <dbReference type="ARBA" id="ARBA00001911"/>
    </source>
</evidence>
<feature type="domain" description="S-adenosyl-L-homocysteine hydrolase NAD binding" evidence="8">
    <location>
        <begin position="8"/>
        <end position="119"/>
    </location>
</feature>
<dbReference type="Pfam" id="PF05221">
    <property type="entry name" value="AdoHcyase"/>
    <property type="match status" value="1"/>
</dbReference>
<dbReference type="InterPro" id="IPR015878">
    <property type="entry name" value="Ado_hCys_hydrolase_NAD-bd"/>
</dbReference>
<dbReference type="Proteomes" id="UP001266305">
    <property type="component" value="Unassembled WGS sequence"/>
</dbReference>
<gene>
    <name evidence="9" type="ORF">P7K49_001624</name>
</gene>